<dbReference type="SMART" id="SM00530">
    <property type="entry name" value="HTH_XRE"/>
    <property type="match status" value="1"/>
</dbReference>
<dbReference type="GO" id="GO:0003677">
    <property type="term" value="F:DNA binding"/>
    <property type="evidence" value="ECO:0007669"/>
    <property type="project" value="UniProtKB-KW"/>
</dbReference>
<dbReference type="Proteomes" id="UP000283497">
    <property type="component" value="Unassembled WGS sequence"/>
</dbReference>
<proteinExistence type="predicted"/>
<evidence type="ECO:0000313" key="4">
    <source>
        <dbReference type="EMBL" id="RHN15870.1"/>
    </source>
</evidence>
<evidence type="ECO:0000256" key="1">
    <source>
        <dbReference type="ARBA" id="ARBA00023125"/>
    </source>
</evidence>
<organism evidence="4 6">
    <name type="scientific">Anaerobutyricum hallii</name>
    <dbReference type="NCBI Taxonomy" id="39488"/>
    <lineage>
        <taxon>Bacteria</taxon>
        <taxon>Bacillati</taxon>
        <taxon>Bacillota</taxon>
        <taxon>Clostridia</taxon>
        <taxon>Lachnospirales</taxon>
        <taxon>Lachnospiraceae</taxon>
        <taxon>Anaerobutyricum</taxon>
    </lineage>
</organism>
<dbReference type="CDD" id="cd00093">
    <property type="entry name" value="HTH_XRE"/>
    <property type="match status" value="1"/>
</dbReference>
<feature type="domain" description="HTH cro/C1-type" evidence="2">
    <location>
        <begin position="33"/>
        <end position="87"/>
    </location>
</feature>
<dbReference type="Gene3D" id="1.10.260.40">
    <property type="entry name" value="lambda repressor-like DNA-binding domains"/>
    <property type="match status" value="1"/>
</dbReference>
<dbReference type="PROSITE" id="PS50943">
    <property type="entry name" value="HTH_CROC1"/>
    <property type="match status" value="1"/>
</dbReference>
<protein>
    <submittedName>
        <fullName evidence="4">XRE family transcriptional regulator</fullName>
    </submittedName>
</protein>
<evidence type="ECO:0000313" key="5">
    <source>
        <dbReference type="Proteomes" id="UP000283497"/>
    </source>
</evidence>
<dbReference type="EMBL" id="QRNJ01000018">
    <property type="protein sequence ID" value="RHK39933.1"/>
    <property type="molecule type" value="Genomic_DNA"/>
</dbReference>
<dbReference type="Pfam" id="PF01381">
    <property type="entry name" value="HTH_3"/>
    <property type="match status" value="1"/>
</dbReference>
<reference evidence="5 6" key="1">
    <citation type="submission" date="2018-08" db="EMBL/GenBank/DDBJ databases">
        <title>A genome reference for cultivated species of the human gut microbiota.</title>
        <authorList>
            <person name="Zou Y."/>
            <person name="Xue W."/>
            <person name="Luo G."/>
        </authorList>
    </citation>
    <scope>NUCLEOTIDE SEQUENCE [LARGE SCALE GENOMIC DNA]</scope>
    <source>
        <strain evidence="4 6">AF31-17AC</strain>
        <strain evidence="3 5">AF45-14BH</strain>
    </source>
</reference>
<dbReference type="InterPro" id="IPR001387">
    <property type="entry name" value="Cro/C1-type_HTH"/>
</dbReference>
<sequence>MYIVNIFLLTKCTFNVIFILEGRNINMTLSERIKEVRTSSGDTQTKFAEKLSISRSAVSKIESGENTPSSQTIALICKIYNINYQWLVNGNGEMFKENDIDAQAAVDELMTGDNEFAKNILVKLARLSEERWKQIEEILDELELK</sequence>
<comment type="caution">
    <text evidence="4">The sequence shown here is derived from an EMBL/GenBank/DDBJ whole genome shotgun (WGS) entry which is preliminary data.</text>
</comment>
<dbReference type="Proteomes" id="UP000283700">
    <property type="component" value="Unassembled WGS sequence"/>
</dbReference>
<dbReference type="InterPro" id="IPR010982">
    <property type="entry name" value="Lambda_DNA-bd_dom_sf"/>
</dbReference>
<name>A0A415UCN7_9FIRM</name>
<dbReference type="PANTHER" id="PTHR46558">
    <property type="entry name" value="TRACRIPTIONAL REGULATORY PROTEIN-RELATED-RELATED"/>
    <property type="match status" value="1"/>
</dbReference>
<dbReference type="AlphaFoldDB" id="A0A415UCN7"/>
<dbReference type="SUPFAM" id="SSF47413">
    <property type="entry name" value="lambda repressor-like DNA-binding domains"/>
    <property type="match status" value="1"/>
</dbReference>
<evidence type="ECO:0000313" key="3">
    <source>
        <dbReference type="EMBL" id="RHK39933.1"/>
    </source>
</evidence>
<evidence type="ECO:0000313" key="6">
    <source>
        <dbReference type="Proteomes" id="UP000283700"/>
    </source>
</evidence>
<dbReference type="PANTHER" id="PTHR46558:SF15">
    <property type="entry name" value="HELIX-TURN-HELIX DOMAIN PROTEIN"/>
    <property type="match status" value="1"/>
</dbReference>
<gene>
    <name evidence="3" type="ORF">DW068_06065</name>
    <name evidence="4" type="ORF">DWZ29_04080</name>
</gene>
<accession>A0A415UCN7</accession>
<evidence type="ECO:0000259" key="2">
    <source>
        <dbReference type="PROSITE" id="PS50943"/>
    </source>
</evidence>
<dbReference type="EMBL" id="QRQO01000007">
    <property type="protein sequence ID" value="RHN15870.1"/>
    <property type="molecule type" value="Genomic_DNA"/>
</dbReference>
<keyword evidence="1" id="KW-0238">DNA-binding</keyword>